<evidence type="ECO:0000313" key="1">
    <source>
        <dbReference type="EMBL" id="KAG9470296.1"/>
    </source>
</evidence>
<dbReference type="Proteomes" id="UP000770717">
    <property type="component" value="Unassembled WGS sequence"/>
</dbReference>
<proteinExistence type="predicted"/>
<dbReference type="EMBL" id="WNTK01000311">
    <property type="protein sequence ID" value="KAG9470296.1"/>
    <property type="molecule type" value="Genomic_DNA"/>
</dbReference>
<dbReference type="Gene3D" id="3.80.10.10">
    <property type="entry name" value="Ribonuclease Inhibitor"/>
    <property type="match status" value="1"/>
</dbReference>
<sequence>MQSVCNKKPGWKSGASLARRVKYEVTMEKVIEEQIHRCGYKMDSDVCELYLGRRGLKDVSDLSRFRLLKYLWLNHNKISNVNFLGNNFRLAELYLNSNELSDITGSLKHLTSLHTLMLNDNHLTNLQATMKELKGMTNLRILSLFHNPLEQDASYRHTVLHHLPSVQLLDRENVTQKEREEAFQLFHPHRTAVIQSLGFGRRTDSVLSSRAAAQSSIGHRSSKRNRAITRNSNRNNTITFEDKVLLRGYQRSVMQFTLFDWNKILLSKLDHSEEKFADEPQLITVTFR</sequence>
<keyword evidence="2" id="KW-1185">Reference proteome</keyword>
<comment type="caution">
    <text evidence="1">The sequence shown here is derived from an EMBL/GenBank/DDBJ whole genome shotgun (WGS) entry which is preliminary data.</text>
</comment>
<dbReference type="InterPro" id="IPR032675">
    <property type="entry name" value="LRR_dom_sf"/>
</dbReference>
<gene>
    <name evidence="1" type="ORF">GDO78_018225</name>
</gene>
<evidence type="ECO:0008006" key="3">
    <source>
        <dbReference type="Google" id="ProtNLM"/>
    </source>
</evidence>
<dbReference type="PANTHER" id="PTHR46759:SF1">
    <property type="entry name" value="LEUCINE-RICH REPEAT-CONTAINING PROTEIN 72"/>
    <property type="match status" value="1"/>
</dbReference>
<accession>A0A8J6EJU3</accession>
<protein>
    <recommendedName>
        <fullName evidence="3">Leucine rich repeat containing 72</fullName>
    </recommendedName>
</protein>
<organism evidence="1 2">
    <name type="scientific">Eleutherodactylus coqui</name>
    <name type="common">Puerto Rican coqui</name>
    <dbReference type="NCBI Taxonomy" id="57060"/>
    <lineage>
        <taxon>Eukaryota</taxon>
        <taxon>Metazoa</taxon>
        <taxon>Chordata</taxon>
        <taxon>Craniata</taxon>
        <taxon>Vertebrata</taxon>
        <taxon>Euteleostomi</taxon>
        <taxon>Amphibia</taxon>
        <taxon>Batrachia</taxon>
        <taxon>Anura</taxon>
        <taxon>Neobatrachia</taxon>
        <taxon>Hyloidea</taxon>
        <taxon>Eleutherodactylidae</taxon>
        <taxon>Eleutherodactylinae</taxon>
        <taxon>Eleutherodactylus</taxon>
        <taxon>Eleutherodactylus</taxon>
    </lineage>
</organism>
<reference evidence="1" key="1">
    <citation type="thesis" date="2020" institute="ProQuest LLC" country="789 East Eisenhower Parkway, Ann Arbor, MI, USA">
        <title>Comparative Genomics and Chromosome Evolution.</title>
        <authorList>
            <person name="Mudd A.B."/>
        </authorList>
    </citation>
    <scope>NUCLEOTIDE SEQUENCE</scope>
    <source>
        <strain evidence="1">HN-11 Male</strain>
        <tissue evidence="1">Kidney and liver</tissue>
    </source>
</reference>
<name>A0A8J6EJU3_ELECQ</name>
<dbReference type="AlphaFoldDB" id="A0A8J6EJU3"/>
<dbReference type="InterPro" id="IPR042655">
    <property type="entry name" value="LRC72"/>
</dbReference>
<evidence type="ECO:0000313" key="2">
    <source>
        <dbReference type="Proteomes" id="UP000770717"/>
    </source>
</evidence>
<dbReference type="SUPFAM" id="SSF52075">
    <property type="entry name" value="Outer arm dynein light chain 1"/>
    <property type="match status" value="1"/>
</dbReference>
<dbReference type="Pfam" id="PF14580">
    <property type="entry name" value="LRR_9"/>
    <property type="match status" value="1"/>
</dbReference>
<dbReference type="PANTHER" id="PTHR46759">
    <property type="entry name" value="LEUCINE-RICH REPEAT-CONTAINING PROTEIN 72"/>
    <property type="match status" value="1"/>
</dbReference>
<dbReference type="OrthoDB" id="10251250at2759"/>